<comment type="similarity">
    <text evidence="1">Belongs to the prokaryotic/mitochondrial release factor family.</text>
</comment>
<dbReference type="EMBL" id="JACIDT010000013">
    <property type="protein sequence ID" value="MBB3927576.1"/>
    <property type="molecule type" value="Genomic_DNA"/>
</dbReference>
<dbReference type="GO" id="GO:0003747">
    <property type="term" value="F:translation release factor activity"/>
    <property type="evidence" value="ECO:0007669"/>
    <property type="project" value="InterPro"/>
</dbReference>
<evidence type="ECO:0000313" key="5">
    <source>
        <dbReference type="Proteomes" id="UP000571950"/>
    </source>
</evidence>
<dbReference type="GO" id="GO:0043022">
    <property type="term" value="F:ribosome binding"/>
    <property type="evidence" value="ECO:0007669"/>
    <property type="project" value="TreeGrafter"/>
</dbReference>
<organism evidence="4 5">
    <name type="scientific">Sphingobium jiangsuense</name>
    <dbReference type="NCBI Taxonomy" id="870476"/>
    <lineage>
        <taxon>Bacteria</taxon>
        <taxon>Pseudomonadati</taxon>
        <taxon>Pseudomonadota</taxon>
        <taxon>Alphaproteobacteria</taxon>
        <taxon>Sphingomonadales</taxon>
        <taxon>Sphingomonadaceae</taxon>
        <taxon>Sphingobium</taxon>
    </lineage>
</organism>
<dbReference type="Proteomes" id="UP000571950">
    <property type="component" value="Unassembled WGS sequence"/>
</dbReference>
<comment type="caution">
    <text evidence="4">The sequence shown here is derived from an EMBL/GenBank/DDBJ whole genome shotgun (WGS) entry which is preliminary data.</text>
</comment>
<evidence type="ECO:0000259" key="3">
    <source>
        <dbReference type="Pfam" id="PF00472"/>
    </source>
</evidence>
<dbReference type="RefSeq" id="WP_188073047.1">
    <property type="nucleotide sequence ID" value="NZ_BSPS01000002.1"/>
</dbReference>
<protein>
    <submittedName>
        <fullName evidence="4">Ribosome-associated protein</fullName>
    </submittedName>
</protein>
<dbReference type="GO" id="GO:0004045">
    <property type="term" value="F:peptidyl-tRNA hydrolase activity"/>
    <property type="evidence" value="ECO:0007669"/>
    <property type="project" value="TreeGrafter"/>
</dbReference>
<dbReference type="AlphaFoldDB" id="A0A7W6BMB2"/>
<proteinExistence type="inferred from homology"/>
<sequence>MPGFDPDLYTIPAEALEERFVTAGGPGGQNVNKVATAVQLRVDIFRLGLPVHVFRKLKELAGSRLNSEGVIVIQAQRFRTQEANREDARNRFVAMLAKAHEREERRIATRPSKASKARRIEAKKARSTIKAGRGKYRPD</sequence>
<name>A0A7W6BMB2_9SPHN</name>
<dbReference type="NCBIfam" id="NF006718">
    <property type="entry name" value="PRK09256.1"/>
    <property type="match status" value="1"/>
</dbReference>
<feature type="region of interest" description="Disordered" evidence="2">
    <location>
        <begin position="103"/>
        <end position="139"/>
    </location>
</feature>
<dbReference type="InterPro" id="IPR000352">
    <property type="entry name" value="Pep_chain_release_fac_I"/>
</dbReference>
<feature type="domain" description="Prokaryotic-type class I peptide chain release factors" evidence="3">
    <location>
        <begin position="9"/>
        <end position="132"/>
    </location>
</feature>
<evidence type="ECO:0000313" key="4">
    <source>
        <dbReference type="EMBL" id="MBB3927576.1"/>
    </source>
</evidence>
<accession>A0A7W6BMB2</accession>
<dbReference type="PANTHER" id="PTHR47814">
    <property type="entry name" value="PEPTIDYL-TRNA HYDROLASE ARFB"/>
    <property type="match status" value="1"/>
</dbReference>
<dbReference type="InterPro" id="IPR045853">
    <property type="entry name" value="Pep_chain_release_fac_I_sf"/>
</dbReference>
<evidence type="ECO:0000256" key="1">
    <source>
        <dbReference type="ARBA" id="ARBA00010835"/>
    </source>
</evidence>
<dbReference type="PANTHER" id="PTHR47814:SF1">
    <property type="entry name" value="PEPTIDYL-TRNA HYDROLASE ARFB"/>
    <property type="match status" value="1"/>
</dbReference>
<reference evidence="4 5" key="1">
    <citation type="submission" date="2020-08" db="EMBL/GenBank/DDBJ databases">
        <title>Genomic Encyclopedia of Type Strains, Phase IV (KMG-IV): sequencing the most valuable type-strain genomes for metagenomic binning, comparative biology and taxonomic classification.</title>
        <authorList>
            <person name="Goeker M."/>
        </authorList>
    </citation>
    <scope>NUCLEOTIDE SEQUENCE [LARGE SCALE GENOMIC DNA]</scope>
    <source>
        <strain evidence="4 5">DSM 26189</strain>
    </source>
</reference>
<dbReference type="GO" id="GO:0072344">
    <property type="term" value="P:rescue of stalled ribosome"/>
    <property type="evidence" value="ECO:0007669"/>
    <property type="project" value="TreeGrafter"/>
</dbReference>
<evidence type="ECO:0000256" key="2">
    <source>
        <dbReference type="SAM" id="MobiDB-lite"/>
    </source>
</evidence>
<keyword evidence="5" id="KW-1185">Reference proteome</keyword>
<dbReference type="Pfam" id="PF00472">
    <property type="entry name" value="RF-1"/>
    <property type="match status" value="1"/>
</dbReference>
<gene>
    <name evidence="4" type="ORF">GGR43_003308</name>
</gene>
<dbReference type="Gene3D" id="3.30.160.20">
    <property type="match status" value="1"/>
</dbReference>
<dbReference type="SUPFAM" id="SSF75620">
    <property type="entry name" value="Release factor"/>
    <property type="match status" value="1"/>
</dbReference>